<dbReference type="EMBL" id="RIAR02000001">
    <property type="protein sequence ID" value="NSL86262.1"/>
    <property type="molecule type" value="Genomic_DNA"/>
</dbReference>
<dbReference type="AlphaFoldDB" id="A0A3S1CMT8"/>
<accession>A0A3S1CMT8</accession>
<protein>
    <submittedName>
        <fullName evidence="1">Uncharacterized protein</fullName>
    </submittedName>
</protein>
<comment type="caution">
    <text evidence="1">The sequence shown here is derived from an EMBL/GenBank/DDBJ whole genome shotgun (WGS) entry which is preliminary data.</text>
</comment>
<reference evidence="1" key="1">
    <citation type="submission" date="2020-05" db="EMBL/GenBank/DDBJ databases">
        <title>Chitinophaga laudate sp. nov., isolated from a tropical peat swamp.</title>
        <authorList>
            <person name="Goh C.B.S."/>
            <person name="Lee M.S."/>
            <person name="Parimannan S."/>
            <person name="Pasbakhsh P."/>
            <person name="Yule C.M."/>
            <person name="Rajandas H."/>
            <person name="Loke S."/>
            <person name="Croft L."/>
            <person name="Tan J.B.L."/>
        </authorList>
    </citation>
    <scope>NUCLEOTIDE SEQUENCE</scope>
    <source>
        <strain evidence="1">Mgbs1</strain>
    </source>
</reference>
<organism evidence="1 2">
    <name type="scientific">Chitinophaga solisilvae</name>
    <dbReference type="NCBI Taxonomy" id="1233460"/>
    <lineage>
        <taxon>Bacteria</taxon>
        <taxon>Pseudomonadati</taxon>
        <taxon>Bacteroidota</taxon>
        <taxon>Chitinophagia</taxon>
        <taxon>Chitinophagales</taxon>
        <taxon>Chitinophagaceae</taxon>
        <taxon>Chitinophaga</taxon>
    </lineage>
</organism>
<gene>
    <name evidence="1" type="ORF">ECE50_005445</name>
</gene>
<dbReference type="Proteomes" id="UP000281028">
    <property type="component" value="Unassembled WGS sequence"/>
</dbReference>
<keyword evidence="2" id="KW-1185">Reference proteome</keyword>
<dbReference type="OrthoDB" id="1345370at2"/>
<name>A0A3S1CMT8_9BACT</name>
<proteinExistence type="predicted"/>
<sequence length="221" mass="24448">MQDITILLKKYADNTCTPEERAEVERWMAAPASPEPALWPAGEDEQEVREALWQHIRQATTGRSRAIRRKLLYIPAAACLLLALALIWQHNPMLLSRKLILRNGSSGVTQIFNIEELQLSLAPDSRCTLQVPLFGHHGDQVSLCGAVAVVNNSGHPVSLQVSSEAGSCTASAGSDEVTLRKGQTYLVMTDKDYNLIAATREELLDGLPRLFSSRLTERFKL</sequence>
<evidence type="ECO:0000313" key="2">
    <source>
        <dbReference type="Proteomes" id="UP000281028"/>
    </source>
</evidence>
<evidence type="ECO:0000313" key="1">
    <source>
        <dbReference type="EMBL" id="NSL86262.1"/>
    </source>
</evidence>